<dbReference type="Proteomes" id="UP000001949">
    <property type="component" value="Unassembled WGS sequence"/>
</dbReference>
<dbReference type="KEGG" id="tpv:TP01_0696"/>
<gene>
    <name evidence="2" type="ordered locus">TP01_0696</name>
</gene>
<organism evidence="2 3">
    <name type="scientific">Theileria parva</name>
    <name type="common">East coast fever infection agent</name>
    <dbReference type="NCBI Taxonomy" id="5875"/>
    <lineage>
        <taxon>Eukaryota</taxon>
        <taxon>Sar</taxon>
        <taxon>Alveolata</taxon>
        <taxon>Apicomplexa</taxon>
        <taxon>Aconoidasida</taxon>
        <taxon>Piroplasmida</taxon>
        <taxon>Theileriidae</taxon>
        <taxon>Theileria</taxon>
    </lineage>
</organism>
<feature type="transmembrane region" description="Helical" evidence="1">
    <location>
        <begin position="171"/>
        <end position="189"/>
    </location>
</feature>
<comment type="caution">
    <text evidence="2">The sequence shown here is derived from an EMBL/GenBank/DDBJ whole genome shotgun (WGS) entry which is preliminary data.</text>
</comment>
<keyword evidence="1" id="KW-0472">Membrane</keyword>
<keyword evidence="1" id="KW-1133">Transmembrane helix</keyword>
<proteinExistence type="predicted"/>
<evidence type="ECO:0000313" key="2">
    <source>
        <dbReference type="EMBL" id="EAN33934.1"/>
    </source>
</evidence>
<dbReference type="EMBL" id="AAGK01000001">
    <property type="protein sequence ID" value="EAN33934.1"/>
    <property type="molecule type" value="Genomic_DNA"/>
</dbReference>
<name>Q4N7X4_THEPA</name>
<feature type="transmembrane region" description="Helical" evidence="1">
    <location>
        <begin position="108"/>
        <end position="130"/>
    </location>
</feature>
<keyword evidence="1" id="KW-0812">Transmembrane</keyword>
<dbReference type="eggNOG" id="ENOG502QXGD">
    <property type="taxonomic scope" value="Eukaryota"/>
</dbReference>
<sequence>MKVPNERDLLLPTKPKFNPLNPVNSVNNLNPLNYVNSVNSVENVNIVNNVENGFGMERMEEELEMSKLNEFCMRLFHSDLSPKTYLFLFVSNVIILLENIFAEGTILLCSILELFVTILFSLEVYINYVLHVSFPLRRLHKLILLYFTQFYSSILVLITFYLLGNKYYKSFEGLLDTVMVTVCVIFIISDGDLVNLIKLDVSRSKSSDYFEIVVCVVRLATQFFRLYRFYSRHRRNKA</sequence>
<feature type="transmembrane region" description="Helical" evidence="1">
    <location>
        <begin position="142"/>
        <end position="164"/>
    </location>
</feature>
<protein>
    <submittedName>
        <fullName evidence="2">Uncharacterized protein</fullName>
    </submittedName>
</protein>
<dbReference type="AlphaFoldDB" id="Q4N7X4"/>
<reference evidence="2 3" key="1">
    <citation type="journal article" date="2005" name="Science">
        <title>Genome sequence of Theileria parva, a bovine pathogen that transforms lymphocytes.</title>
        <authorList>
            <person name="Gardner M.J."/>
            <person name="Bishop R."/>
            <person name="Shah T."/>
            <person name="de Villiers E.P."/>
            <person name="Carlton J.M."/>
            <person name="Hall N."/>
            <person name="Ren Q."/>
            <person name="Paulsen I.T."/>
            <person name="Pain A."/>
            <person name="Berriman M."/>
            <person name="Wilson R.J.M."/>
            <person name="Sato S."/>
            <person name="Ralph S.A."/>
            <person name="Mann D.J."/>
            <person name="Xiong Z."/>
            <person name="Shallom S.J."/>
            <person name="Weidman J."/>
            <person name="Jiang L."/>
            <person name="Lynn J."/>
            <person name="Weaver B."/>
            <person name="Shoaibi A."/>
            <person name="Domingo A.R."/>
            <person name="Wasawo D."/>
            <person name="Crabtree J."/>
            <person name="Wortman J.R."/>
            <person name="Haas B."/>
            <person name="Angiuoli S.V."/>
            <person name="Creasy T.H."/>
            <person name="Lu C."/>
            <person name="Suh B."/>
            <person name="Silva J.C."/>
            <person name="Utterback T.R."/>
            <person name="Feldblyum T.V."/>
            <person name="Pertea M."/>
            <person name="Allen J."/>
            <person name="Nierman W.C."/>
            <person name="Taracha E.L.N."/>
            <person name="Salzberg S.L."/>
            <person name="White O.R."/>
            <person name="Fitzhugh H.A."/>
            <person name="Morzaria S."/>
            <person name="Venter J.C."/>
            <person name="Fraser C.M."/>
            <person name="Nene V."/>
        </authorList>
    </citation>
    <scope>NUCLEOTIDE SEQUENCE [LARGE SCALE GENOMIC DNA]</scope>
    <source>
        <strain evidence="2 3">Muguga</strain>
    </source>
</reference>
<dbReference type="STRING" id="5875.Q4N7X4"/>
<evidence type="ECO:0000256" key="1">
    <source>
        <dbReference type="SAM" id="Phobius"/>
    </source>
</evidence>
<feature type="transmembrane region" description="Helical" evidence="1">
    <location>
        <begin position="84"/>
        <end position="101"/>
    </location>
</feature>
<dbReference type="InParanoid" id="Q4N7X4"/>
<keyword evidence="3" id="KW-1185">Reference proteome</keyword>
<evidence type="ECO:0000313" key="3">
    <source>
        <dbReference type="Proteomes" id="UP000001949"/>
    </source>
</evidence>
<dbReference type="VEuPathDB" id="PiroplasmaDB:TpMuguga_01g00696"/>
<accession>Q4N7X4</accession>